<dbReference type="AlphaFoldDB" id="A0A544W659"/>
<evidence type="ECO:0000313" key="2">
    <source>
        <dbReference type="Proteomes" id="UP000315759"/>
    </source>
</evidence>
<accession>A0A544W659</accession>
<organism evidence="1 2">
    <name type="scientific">Mycolicibacterium hodleri</name>
    <dbReference type="NCBI Taxonomy" id="49897"/>
    <lineage>
        <taxon>Bacteria</taxon>
        <taxon>Bacillati</taxon>
        <taxon>Actinomycetota</taxon>
        <taxon>Actinomycetes</taxon>
        <taxon>Mycobacteriales</taxon>
        <taxon>Mycobacteriaceae</taxon>
        <taxon>Mycolicibacterium</taxon>
    </lineage>
</organism>
<reference evidence="1 2" key="1">
    <citation type="submission" date="2018-10" db="EMBL/GenBank/DDBJ databases">
        <title>Draft genome of Mycobacterium hodleri strain B.</title>
        <authorList>
            <person name="Amande T.J."/>
            <person name="Mcgenity T.J."/>
        </authorList>
    </citation>
    <scope>NUCLEOTIDE SEQUENCE [LARGE SCALE GENOMIC DNA]</scope>
    <source>
        <strain evidence="1 2">B</strain>
    </source>
</reference>
<keyword evidence="2" id="KW-1185">Reference proteome</keyword>
<comment type="caution">
    <text evidence="1">The sequence shown here is derived from an EMBL/GenBank/DDBJ whole genome shotgun (WGS) entry which is preliminary data.</text>
</comment>
<protein>
    <submittedName>
        <fullName evidence="1">Uncharacterized protein</fullName>
    </submittedName>
</protein>
<dbReference type="RefSeq" id="WP_142551184.1">
    <property type="nucleotide sequence ID" value="NZ_VIFX01000005.1"/>
</dbReference>
<evidence type="ECO:0000313" key="1">
    <source>
        <dbReference type="EMBL" id="TQR87734.1"/>
    </source>
</evidence>
<gene>
    <name evidence="1" type="ORF">D8S82_06010</name>
</gene>
<dbReference type="Proteomes" id="UP000315759">
    <property type="component" value="Unassembled WGS sequence"/>
</dbReference>
<proteinExistence type="predicted"/>
<dbReference type="EMBL" id="VIFX01000005">
    <property type="protein sequence ID" value="TQR87734.1"/>
    <property type="molecule type" value="Genomic_DNA"/>
</dbReference>
<sequence>MSKQFNEFTFGTDDPTIQYVDPDGNAPSVGFRLDGNSDTRTANVAKVLISDNGDFDSAVIEGHLFMNAAQLRKLGHDATRAADLLGA</sequence>
<name>A0A544W659_9MYCO</name>